<keyword evidence="3" id="KW-0285">Flavoprotein</keyword>
<dbReference type="Pfam" id="PF00881">
    <property type="entry name" value="Nitroreductase"/>
    <property type="match status" value="2"/>
</dbReference>
<dbReference type="Proteomes" id="UP000440713">
    <property type="component" value="Unassembled WGS sequence"/>
</dbReference>
<dbReference type="RefSeq" id="WP_154537069.1">
    <property type="nucleotide sequence ID" value="NZ_VUNE01000001.1"/>
</dbReference>
<dbReference type="InterPro" id="IPR000415">
    <property type="entry name" value="Nitroreductase-like"/>
</dbReference>
<sequence>MDFLDLARERYSVRRYSDQKVEKEKIEKLIEAARIAPTAVNLQPQRILVVDSEEGIKKLEKSTPFMFGVNTAFVIFYDKGESWKQTYNRTDYGPIDAGIVATHILLEATQLDLGAVFVGHFKTDVVCEEFDVPEFLVPIAIIPIGYPAENSRPAKLHTQKKDISETVFYNSLDGVKPGVGKDYSLD</sequence>
<evidence type="ECO:0000256" key="3">
    <source>
        <dbReference type="ARBA" id="ARBA00022630"/>
    </source>
</evidence>
<dbReference type="InterPro" id="IPR029479">
    <property type="entry name" value="Nitroreductase"/>
</dbReference>
<dbReference type="PANTHER" id="PTHR43673">
    <property type="entry name" value="NAD(P)H NITROREDUCTASE YDGI-RELATED"/>
    <property type="match status" value="1"/>
</dbReference>
<evidence type="ECO:0000313" key="8">
    <source>
        <dbReference type="Proteomes" id="UP000440713"/>
    </source>
</evidence>
<comment type="similarity">
    <text evidence="2">Belongs to the nitroreductase family.</text>
</comment>
<evidence type="ECO:0000256" key="2">
    <source>
        <dbReference type="ARBA" id="ARBA00007118"/>
    </source>
</evidence>
<keyword evidence="4" id="KW-0288">FMN</keyword>
<protein>
    <submittedName>
        <fullName evidence="7">Nitroreductase</fullName>
    </submittedName>
</protein>
<accession>A0A6N7XDP3</accession>
<dbReference type="GO" id="GO:0016491">
    <property type="term" value="F:oxidoreductase activity"/>
    <property type="evidence" value="ECO:0007669"/>
    <property type="project" value="UniProtKB-KW"/>
</dbReference>
<feature type="domain" description="Nitroreductase" evidence="6">
    <location>
        <begin position="64"/>
        <end position="146"/>
    </location>
</feature>
<evidence type="ECO:0000313" key="7">
    <source>
        <dbReference type="EMBL" id="MST61673.1"/>
    </source>
</evidence>
<dbReference type="PANTHER" id="PTHR43673:SF2">
    <property type="entry name" value="NITROREDUCTASE"/>
    <property type="match status" value="1"/>
</dbReference>
<evidence type="ECO:0000256" key="5">
    <source>
        <dbReference type="ARBA" id="ARBA00023002"/>
    </source>
</evidence>
<gene>
    <name evidence="7" type="ORF">FYJ71_01620</name>
</gene>
<evidence type="ECO:0000256" key="4">
    <source>
        <dbReference type="ARBA" id="ARBA00022643"/>
    </source>
</evidence>
<comment type="cofactor">
    <cofactor evidence="1">
        <name>FMN</name>
        <dbReference type="ChEBI" id="CHEBI:58210"/>
    </cofactor>
</comment>
<name>A0A6N7XDP3_9FIRM</name>
<dbReference type="SUPFAM" id="SSF55469">
    <property type="entry name" value="FMN-dependent nitroreductase-like"/>
    <property type="match status" value="1"/>
</dbReference>
<organism evidence="7 8">
    <name type="scientific">Peptostreptococcus porci</name>
    <dbReference type="NCBI Taxonomy" id="2652282"/>
    <lineage>
        <taxon>Bacteria</taxon>
        <taxon>Bacillati</taxon>
        <taxon>Bacillota</taxon>
        <taxon>Clostridia</taxon>
        <taxon>Peptostreptococcales</taxon>
        <taxon>Peptostreptococcaceae</taxon>
        <taxon>Peptostreptococcus</taxon>
    </lineage>
</organism>
<dbReference type="CDD" id="cd20609">
    <property type="entry name" value="nitroreductase"/>
    <property type="match status" value="1"/>
</dbReference>
<feature type="domain" description="Nitroreductase" evidence="6">
    <location>
        <begin position="7"/>
        <end position="62"/>
    </location>
</feature>
<keyword evidence="8" id="KW-1185">Reference proteome</keyword>
<proteinExistence type="inferred from homology"/>
<evidence type="ECO:0000256" key="1">
    <source>
        <dbReference type="ARBA" id="ARBA00001917"/>
    </source>
</evidence>
<evidence type="ECO:0000259" key="6">
    <source>
        <dbReference type="Pfam" id="PF00881"/>
    </source>
</evidence>
<comment type="caution">
    <text evidence="7">The sequence shown here is derived from an EMBL/GenBank/DDBJ whole genome shotgun (WGS) entry which is preliminary data.</text>
</comment>
<dbReference type="Gene3D" id="3.40.109.10">
    <property type="entry name" value="NADH Oxidase"/>
    <property type="match status" value="1"/>
</dbReference>
<reference evidence="7 8" key="1">
    <citation type="submission" date="2019-08" db="EMBL/GenBank/DDBJ databases">
        <title>In-depth cultivation of the pig gut microbiome towards novel bacterial diversity and tailored functional studies.</title>
        <authorList>
            <person name="Wylensek D."/>
            <person name="Hitch T.C.A."/>
            <person name="Clavel T."/>
        </authorList>
    </citation>
    <scope>NUCLEOTIDE SEQUENCE [LARGE SCALE GENOMIC DNA]</scope>
    <source>
        <strain evidence="7 8">WCA-SAB-591-4A-A</strain>
    </source>
</reference>
<keyword evidence="5" id="KW-0560">Oxidoreductase</keyword>
<dbReference type="EMBL" id="VUNE01000001">
    <property type="protein sequence ID" value="MST61673.1"/>
    <property type="molecule type" value="Genomic_DNA"/>
</dbReference>
<dbReference type="AlphaFoldDB" id="A0A6N7XDP3"/>